<sequence>MGAVSGFRHTGAASEGGARGRTHIVADIVDDLTRGRSVAQIAQERGLPRAFVEQVVDHARRQGTIDIVELTSGCAGGACAPDPDSPVCAGCPLLPASARNRASIVSHIRRLIQTHT</sequence>
<protein>
    <submittedName>
        <fullName evidence="1">Peptidase</fullName>
    </submittedName>
</protein>
<evidence type="ECO:0000313" key="1">
    <source>
        <dbReference type="EMBL" id="PAU67248.1"/>
    </source>
</evidence>
<keyword evidence="2" id="KW-1185">Reference proteome</keyword>
<accession>A0A2A2EEC6</accession>
<dbReference type="Gene3D" id="1.10.10.10">
    <property type="entry name" value="Winged helix-like DNA-binding domain superfamily/Winged helix DNA-binding domain"/>
    <property type="match status" value="1"/>
</dbReference>
<gene>
    <name evidence="1" type="ORF">B1526_1332</name>
</gene>
<dbReference type="InterPro" id="IPR036388">
    <property type="entry name" value="WH-like_DNA-bd_sf"/>
</dbReference>
<dbReference type="EMBL" id="MVOH01000015">
    <property type="protein sequence ID" value="PAU67248.1"/>
    <property type="molecule type" value="Genomic_DNA"/>
</dbReference>
<name>A0A2A2EEC6_9BIFI</name>
<proteinExistence type="predicted"/>
<dbReference type="AlphaFoldDB" id="A0A2A2EEC6"/>
<evidence type="ECO:0000313" key="2">
    <source>
        <dbReference type="Proteomes" id="UP000218399"/>
    </source>
</evidence>
<comment type="caution">
    <text evidence="1">The sequence shown here is derived from an EMBL/GenBank/DDBJ whole genome shotgun (WGS) entry which is preliminary data.</text>
</comment>
<dbReference type="Proteomes" id="UP000218399">
    <property type="component" value="Unassembled WGS sequence"/>
</dbReference>
<organism evidence="1 2">
    <name type="scientific">Bifidobacterium criceti</name>
    <dbReference type="NCBI Taxonomy" id="1960969"/>
    <lineage>
        <taxon>Bacteria</taxon>
        <taxon>Bacillati</taxon>
        <taxon>Actinomycetota</taxon>
        <taxon>Actinomycetes</taxon>
        <taxon>Bifidobacteriales</taxon>
        <taxon>Bifidobacteriaceae</taxon>
        <taxon>Bifidobacterium</taxon>
    </lineage>
</organism>
<reference evidence="1 2" key="1">
    <citation type="journal article" date="2017" name="ISME J.">
        <title>Unveiling bifidobacterial biogeography across the mammalian branch of the tree of life.</title>
        <authorList>
            <person name="Milani C."/>
            <person name="Mangifesta M."/>
            <person name="Mancabelli L."/>
            <person name="Lugli G.A."/>
            <person name="James K."/>
            <person name="Duranti S."/>
            <person name="Turroni F."/>
            <person name="Ferrario C."/>
            <person name="Ossiprandi M.C."/>
            <person name="van Sinderen D."/>
            <person name="Ventura M."/>
        </authorList>
    </citation>
    <scope>NUCLEOTIDE SEQUENCE [LARGE SCALE GENOMIC DNA]</scope>
    <source>
        <strain evidence="2">Ham19E</strain>
    </source>
</reference>